<dbReference type="GO" id="GO:0071555">
    <property type="term" value="P:cell wall organization"/>
    <property type="evidence" value="ECO:0007669"/>
    <property type="project" value="UniProtKB-KW"/>
</dbReference>
<comment type="similarity">
    <text evidence="3 5">Belongs to the pectinacetylesterase family.</text>
</comment>
<reference evidence="6 7" key="1">
    <citation type="journal article" date="2015" name="Genome Biol. Evol.">
        <title>Comparative Genomics of a Bacterivorous Green Alga Reveals Evolutionary Causalities and Consequences of Phago-Mixotrophic Mode of Nutrition.</title>
        <authorList>
            <person name="Burns J.A."/>
            <person name="Paasch A."/>
            <person name="Narechania A."/>
            <person name="Kim E."/>
        </authorList>
    </citation>
    <scope>NUCLEOTIDE SEQUENCE [LARGE SCALE GENOMIC DNA]</scope>
    <source>
        <strain evidence="6 7">PLY_AMNH</strain>
    </source>
</reference>
<evidence type="ECO:0000313" key="6">
    <source>
        <dbReference type="EMBL" id="KAK3257868.1"/>
    </source>
</evidence>
<keyword evidence="4 5" id="KW-0134">Cell wall</keyword>
<dbReference type="GO" id="GO:0016787">
    <property type="term" value="F:hydrolase activity"/>
    <property type="evidence" value="ECO:0007669"/>
    <property type="project" value="UniProtKB-KW"/>
</dbReference>
<protein>
    <recommendedName>
        <fullName evidence="5">Pectin acetylesterase</fullName>
        <ecNumber evidence="5">3.1.1.-</ecNumber>
    </recommendedName>
</protein>
<comment type="function">
    <text evidence="1 5">Hydrolyzes acetyl esters in homogalacturonan regions of pectin. In type I primary cell wall, galacturonic acid residues of pectin can be acetylated at the O-2 and O-3 positions. Decreasing the degree of acetylation of pectin gels in vitro alters their physical properties.</text>
</comment>
<proteinExistence type="inferred from homology"/>
<evidence type="ECO:0000256" key="1">
    <source>
        <dbReference type="ARBA" id="ARBA00003534"/>
    </source>
</evidence>
<accession>A0AAE0KRC3</accession>
<dbReference type="Proteomes" id="UP001190700">
    <property type="component" value="Unassembled WGS sequence"/>
</dbReference>
<evidence type="ECO:0000256" key="5">
    <source>
        <dbReference type="RuleBase" id="RU363114"/>
    </source>
</evidence>
<keyword evidence="5" id="KW-0964">Secreted</keyword>
<keyword evidence="5" id="KW-0961">Cell wall biogenesis/degradation</keyword>
<dbReference type="EC" id="3.1.1.-" evidence="5"/>
<evidence type="ECO:0000256" key="4">
    <source>
        <dbReference type="ARBA" id="ARBA00022512"/>
    </source>
</evidence>
<dbReference type="EMBL" id="LGRX02020032">
    <property type="protein sequence ID" value="KAK3257868.1"/>
    <property type="molecule type" value="Genomic_DNA"/>
</dbReference>
<keyword evidence="7" id="KW-1185">Reference proteome</keyword>
<dbReference type="InterPro" id="IPR004963">
    <property type="entry name" value="PAE/NOTUM"/>
</dbReference>
<keyword evidence="5" id="KW-0378">Hydrolase</keyword>
<comment type="subcellular location">
    <subcellularLocation>
        <location evidence="2 5">Secreted</location>
        <location evidence="2 5">Cell wall</location>
    </subcellularLocation>
</comment>
<evidence type="ECO:0000256" key="2">
    <source>
        <dbReference type="ARBA" id="ARBA00004191"/>
    </source>
</evidence>
<evidence type="ECO:0000256" key="3">
    <source>
        <dbReference type="ARBA" id="ARBA00005784"/>
    </source>
</evidence>
<organism evidence="6 7">
    <name type="scientific">Cymbomonas tetramitiformis</name>
    <dbReference type="NCBI Taxonomy" id="36881"/>
    <lineage>
        <taxon>Eukaryota</taxon>
        <taxon>Viridiplantae</taxon>
        <taxon>Chlorophyta</taxon>
        <taxon>Pyramimonadophyceae</taxon>
        <taxon>Pyramimonadales</taxon>
        <taxon>Pyramimonadaceae</taxon>
        <taxon>Cymbomonas</taxon>
    </lineage>
</organism>
<name>A0AAE0KRC3_9CHLO</name>
<dbReference type="Pfam" id="PF03283">
    <property type="entry name" value="PAE"/>
    <property type="match status" value="1"/>
</dbReference>
<evidence type="ECO:0000313" key="7">
    <source>
        <dbReference type="Proteomes" id="UP001190700"/>
    </source>
</evidence>
<gene>
    <name evidence="6" type="ORF">CYMTET_33059</name>
</gene>
<sequence length="125" mass="13525">MSGLYFPGPVVEYAEYAVGAATPINSMASGYLTDWFASALDTSCTSTKTLSEEHSCWDASVLYEHINCPVFIVENRFDQNQISDVLLCPTEQNSSKTQGFVADYGKRMRAALAATVQGPIGISKA</sequence>
<comment type="caution">
    <text evidence="6">The sequence shown here is derived from an EMBL/GenBank/DDBJ whole genome shotgun (WGS) entry which is preliminary data.</text>
</comment>
<dbReference type="AlphaFoldDB" id="A0AAE0KRC3"/>